<feature type="domain" description="Ubiquitin-like" evidence="3">
    <location>
        <begin position="231"/>
        <end position="303"/>
    </location>
</feature>
<reference evidence="4 6" key="1">
    <citation type="journal article" date="2017" name="Nature">
        <title>The sunflower genome provides insights into oil metabolism, flowering and Asterid evolution.</title>
        <authorList>
            <person name="Badouin H."/>
            <person name="Gouzy J."/>
            <person name="Grassa C.J."/>
            <person name="Murat F."/>
            <person name="Staton S.E."/>
            <person name="Cottret L."/>
            <person name="Lelandais-Briere C."/>
            <person name="Owens G.L."/>
            <person name="Carrere S."/>
            <person name="Mayjonade B."/>
            <person name="Legrand L."/>
            <person name="Gill N."/>
            <person name="Kane N.C."/>
            <person name="Bowers J.E."/>
            <person name="Hubner S."/>
            <person name="Bellec A."/>
            <person name="Berard A."/>
            <person name="Berges H."/>
            <person name="Blanchet N."/>
            <person name="Boniface M.C."/>
            <person name="Brunel D."/>
            <person name="Catrice O."/>
            <person name="Chaidir N."/>
            <person name="Claudel C."/>
            <person name="Donnadieu C."/>
            <person name="Faraut T."/>
            <person name="Fievet G."/>
            <person name="Helmstetter N."/>
            <person name="King M."/>
            <person name="Knapp S.J."/>
            <person name="Lai Z."/>
            <person name="Le Paslier M.C."/>
            <person name="Lippi Y."/>
            <person name="Lorenzon L."/>
            <person name="Mandel J.R."/>
            <person name="Marage G."/>
            <person name="Marchand G."/>
            <person name="Marquand E."/>
            <person name="Bret-Mestries E."/>
            <person name="Morien E."/>
            <person name="Nambeesan S."/>
            <person name="Nguyen T."/>
            <person name="Pegot-Espagnet P."/>
            <person name="Pouilly N."/>
            <person name="Raftis F."/>
            <person name="Sallet E."/>
            <person name="Schiex T."/>
            <person name="Thomas J."/>
            <person name="Vandecasteele C."/>
            <person name="Vares D."/>
            <person name="Vear F."/>
            <person name="Vautrin S."/>
            <person name="Crespi M."/>
            <person name="Mangin B."/>
            <person name="Burke J.M."/>
            <person name="Salse J."/>
            <person name="Munos S."/>
            <person name="Vincourt P."/>
            <person name="Rieseberg L.H."/>
            <person name="Langlade N.B."/>
        </authorList>
    </citation>
    <scope>NUCLEOTIDE SEQUENCE [LARGE SCALE GENOMIC DNA]</scope>
    <source>
        <strain evidence="6">cv. SF193</strain>
        <tissue evidence="4">Leaves</tissue>
    </source>
</reference>
<reference evidence="5" key="2">
    <citation type="submission" date="2017-02" db="EMBL/GenBank/DDBJ databases">
        <title>Sunflower complete genome.</title>
        <authorList>
            <person name="Langlade N."/>
            <person name="Munos S."/>
        </authorList>
    </citation>
    <scope>NUCLEOTIDE SEQUENCE [LARGE SCALE GENOMIC DNA]</scope>
    <source>
        <tissue evidence="5">Leaves</tissue>
    </source>
</reference>
<feature type="domain" description="Ubiquitin-like" evidence="3">
    <location>
        <begin position="154"/>
        <end position="224"/>
    </location>
</feature>
<protein>
    <submittedName>
        <fullName evidence="5">Putative ubiquitin</fullName>
    </submittedName>
    <submittedName>
        <fullName evidence="4">Ubiquitin domain-containing protein</fullName>
    </submittedName>
</protein>
<dbReference type="GO" id="GO:0016567">
    <property type="term" value="P:protein ubiquitination"/>
    <property type="evidence" value="ECO:0000318"/>
    <property type="project" value="GO_Central"/>
</dbReference>
<dbReference type="InterPro" id="IPR029071">
    <property type="entry name" value="Ubiquitin-like_domsf"/>
</dbReference>
<keyword evidence="6" id="KW-1185">Reference proteome</keyword>
<dbReference type="Pfam" id="PF00240">
    <property type="entry name" value="ubiquitin"/>
    <property type="match status" value="4"/>
</dbReference>
<dbReference type="SMART" id="SM00213">
    <property type="entry name" value="UBQ"/>
    <property type="match status" value="4"/>
</dbReference>
<name>A0A251VSS7_HELAN</name>
<dbReference type="InterPro" id="IPR019956">
    <property type="entry name" value="Ubiquitin_dom"/>
</dbReference>
<dbReference type="Gene3D" id="3.10.20.90">
    <property type="entry name" value="Phosphatidylinositol 3-kinase Catalytic Subunit, Chain A, domain 1"/>
    <property type="match status" value="4"/>
</dbReference>
<dbReference type="GO" id="GO:0019941">
    <property type="term" value="P:modification-dependent protein catabolic process"/>
    <property type="evidence" value="ECO:0000318"/>
    <property type="project" value="GO_Central"/>
</dbReference>
<dbReference type="Proteomes" id="UP000215914">
    <property type="component" value="Chromosome 1"/>
</dbReference>
<evidence type="ECO:0000313" key="5">
    <source>
        <dbReference type="EMBL" id="OTG38173.1"/>
    </source>
</evidence>
<dbReference type="EMBL" id="CM007890">
    <property type="protein sequence ID" value="OTG38173.1"/>
    <property type="molecule type" value="Genomic_DNA"/>
</dbReference>
<dbReference type="GO" id="GO:0005737">
    <property type="term" value="C:cytoplasm"/>
    <property type="evidence" value="ECO:0000318"/>
    <property type="project" value="GO_Central"/>
</dbReference>
<dbReference type="PANTHER" id="PTHR10666">
    <property type="entry name" value="UBIQUITIN"/>
    <property type="match status" value="1"/>
</dbReference>
<dbReference type="PROSITE" id="PS50053">
    <property type="entry name" value="UBIQUITIN_2"/>
    <property type="match status" value="4"/>
</dbReference>
<accession>A0A251VSS7</accession>
<dbReference type="Gramene" id="mRNA:HanXRQr2_Chr01g0038541">
    <property type="protein sequence ID" value="CDS:HanXRQr2_Chr01g0038541.1"/>
    <property type="gene ID" value="HanXRQr2_Chr01g0038541"/>
</dbReference>
<dbReference type="InterPro" id="IPR000626">
    <property type="entry name" value="Ubiquitin-like_dom"/>
</dbReference>
<evidence type="ECO:0000259" key="3">
    <source>
        <dbReference type="PROSITE" id="PS50053"/>
    </source>
</evidence>
<dbReference type="STRING" id="4232.A0A251VSS7"/>
<dbReference type="SUPFAM" id="SSF54236">
    <property type="entry name" value="Ubiquitin-like"/>
    <property type="match status" value="4"/>
</dbReference>
<organism evidence="5 6">
    <name type="scientific">Helianthus annuus</name>
    <name type="common">Common sunflower</name>
    <dbReference type="NCBI Taxonomy" id="4232"/>
    <lineage>
        <taxon>Eukaryota</taxon>
        <taxon>Viridiplantae</taxon>
        <taxon>Streptophyta</taxon>
        <taxon>Embryophyta</taxon>
        <taxon>Tracheophyta</taxon>
        <taxon>Spermatophyta</taxon>
        <taxon>Magnoliopsida</taxon>
        <taxon>eudicotyledons</taxon>
        <taxon>Gunneridae</taxon>
        <taxon>Pentapetalae</taxon>
        <taxon>asterids</taxon>
        <taxon>campanulids</taxon>
        <taxon>Asterales</taxon>
        <taxon>Asteraceae</taxon>
        <taxon>Asteroideae</taxon>
        <taxon>Heliantheae alliance</taxon>
        <taxon>Heliantheae</taxon>
        <taxon>Helianthus</taxon>
    </lineage>
</organism>
<keyword evidence="1" id="KW-1017">Isopeptide bond</keyword>
<dbReference type="GO" id="GO:0031386">
    <property type="term" value="F:protein tag activity"/>
    <property type="evidence" value="ECO:0000318"/>
    <property type="project" value="GO_Central"/>
</dbReference>
<dbReference type="InterPro" id="IPR050158">
    <property type="entry name" value="Ubiquitin_ubiquitin-like"/>
</dbReference>
<evidence type="ECO:0000313" key="6">
    <source>
        <dbReference type="Proteomes" id="UP000215914"/>
    </source>
</evidence>
<keyword evidence="2" id="KW-0832">Ubl conjugation</keyword>
<feature type="domain" description="Ubiquitin-like" evidence="3">
    <location>
        <begin position="3"/>
        <end position="74"/>
    </location>
</feature>
<dbReference type="InParanoid" id="A0A251VSS7"/>
<dbReference type="GO" id="GO:0003729">
    <property type="term" value="F:mRNA binding"/>
    <property type="evidence" value="ECO:0007669"/>
    <property type="project" value="UniProtKB-ARBA"/>
</dbReference>
<evidence type="ECO:0000256" key="2">
    <source>
        <dbReference type="ARBA" id="ARBA00022843"/>
    </source>
</evidence>
<evidence type="ECO:0000256" key="1">
    <source>
        <dbReference type="ARBA" id="ARBA00022499"/>
    </source>
</evidence>
<dbReference type="EMBL" id="MNCJ02000316">
    <property type="protein sequence ID" value="KAF5823457.1"/>
    <property type="molecule type" value="Genomic_DNA"/>
</dbReference>
<reference evidence="4" key="3">
    <citation type="submission" date="2020-06" db="EMBL/GenBank/DDBJ databases">
        <title>Helianthus annuus Genome sequencing and assembly Release 2.</title>
        <authorList>
            <person name="Gouzy J."/>
            <person name="Langlade N."/>
            <person name="Munos S."/>
        </authorList>
    </citation>
    <scope>NUCLEOTIDE SEQUENCE</scope>
    <source>
        <tissue evidence="4">Leaves</tissue>
    </source>
</reference>
<proteinExistence type="predicted"/>
<dbReference type="GO" id="GO:0005634">
    <property type="term" value="C:nucleus"/>
    <property type="evidence" value="ECO:0000318"/>
    <property type="project" value="GO_Central"/>
</dbReference>
<dbReference type="GO" id="GO:0031625">
    <property type="term" value="F:ubiquitin protein ligase binding"/>
    <property type="evidence" value="ECO:0000318"/>
    <property type="project" value="GO_Central"/>
</dbReference>
<evidence type="ECO:0000313" key="4">
    <source>
        <dbReference type="EMBL" id="KAF5823457.1"/>
    </source>
</evidence>
<gene>
    <name evidence="5" type="ORF">HannXRQ_Chr01g0026831</name>
    <name evidence="4" type="ORF">HanXRQr2_Chr01g0038541</name>
</gene>
<dbReference type="PRINTS" id="PR00348">
    <property type="entry name" value="UBIQUITIN"/>
</dbReference>
<feature type="domain" description="Ubiquitin-like" evidence="3">
    <location>
        <begin position="79"/>
        <end position="154"/>
    </location>
</feature>
<dbReference type="AlphaFoldDB" id="A0A251VSS7"/>
<sequence>MFRYISVKTDTGKIIALKFKPSNTIRSVKFKIQDKEHIPFDHQDLIFNGKVLENIHTLENLNIKEQSTITVTGRSVEMLKLHVFTFMGKTISLSLYPTCTIADVKNKIKCVEDIPCEEQVLIFGERVLGDRDTLFDYYIIRDASLTLMRKSRGPEININVLDIGETVRVEVIPSETIGSIKARLKYKSEIRSHEWELIFNGMVLHDNDTLADRHINKESELLLMRVLTRDVDISIWTPTEKRFTLEVRPSNTIRDVKSKIQDKLGIPRSYRRLIFRGKHLDDSVTLVEYHIEEEDELQLKFDD</sequence>